<dbReference type="AlphaFoldDB" id="A0A5S3WRN6"/>
<keyword evidence="1" id="KW-0732">Signal</keyword>
<protein>
    <recommendedName>
        <fullName evidence="4">Sel1 repeat family protein</fullName>
    </recommendedName>
</protein>
<name>A0A5S3WRN6_9GAMM</name>
<reference evidence="3" key="2">
    <citation type="submission" date="2019-06" db="EMBL/GenBank/DDBJ databases">
        <title>Co-occurence of chitin degradation, pigmentation and bioactivity in marine Pseudoalteromonas.</title>
        <authorList>
            <person name="Sonnenschein E.C."/>
            <person name="Bech P.K."/>
        </authorList>
    </citation>
    <scope>NUCLEOTIDE SEQUENCE [LARGE SCALE GENOMIC DNA]</scope>
    <source>
        <strain evidence="3">S2676</strain>
    </source>
</reference>
<accession>A0A5S3WRN6</accession>
<evidence type="ECO:0000313" key="2">
    <source>
        <dbReference type="EMBL" id="TMP31497.1"/>
    </source>
</evidence>
<comment type="caution">
    <text evidence="2">The sequence shown here is derived from an EMBL/GenBank/DDBJ whole genome shotgun (WGS) entry which is preliminary data.</text>
</comment>
<feature type="signal peptide" evidence="1">
    <location>
        <begin position="1"/>
        <end position="21"/>
    </location>
</feature>
<evidence type="ECO:0008006" key="4">
    <source>
        <dbReference type="Google" id="ProtNLM"/>
    </source>
</evidence>
<organism evidence="2 3">
    <name type="scientific">Pseudoalteromonas rubra</name>
    <dbReference type="NCBI Taxonomy" id="43658"/>
    <lineage>
        <taxon>Bacteria</taxon>
        <taxon>Pseudomonadati</taxon>
        <taxon>Pseudomonadota</taxon>
        <taxon>Gammaproteobacteria</taxon>
        <taxon>Alteromonadales</taxon>
        <taxon>Pseudoalteromonadaceae</taxon>
        <taxon>Pseudoalteromonas</taxon>
    </lineage>
</organism>
<gene>
    <name evidence="2" type="ORF">CWB99_04395</name>
</gene>
<reference evidence="2 3" key="1">
    <citation type="submission" date="2018-01" db="EMBL/GenBank/DDBJ databases">
        <authorList>
            <person name="Paulsen S."/>
            <person name="Gram L.K."/>
        </authorList>
    </citation>
    <scope>NUCLEOTIDE SEQUENCE [LARGE SCALE GENOMIC DNA]</scope>
    <source>
        <strain evidence="2 3">S2676</strain>
    </source>
</reference>
<evidence type="ECO:0000313" key="3">
    <source>
        <dbReference type="Proteomes" id="UP000310249"/>
    </source>
</evidence>
<evidence type="ECO:0000256" key="1">
    <source>
        <dbReference type="SAM" id="SignalP"/>
    </source>
</evidence>
<dbReference type="EMBL" id="PNCI01000008">
    <property type="protein sequence ID" value="TMP31497.1"/>
    <property type="molecule type" value="Genomic_DNA"/>
</dbReference>
<sequence length="233" mass="26013">MKLIYAVLFLSLVVTSKAASATSFEGDVLTPTKEVCDKFIEEGVKQREPDLSRPYADSLFVSQLDTVARCLYKRDRSKLAIEFWLLASSYGSTSGGELGGVFLIVHAENALQMHAGVALLRQTAERSAQVMNRYHIFRALALLQGKFEKRNRKLALKNLVDAWKAGSAQAPYLIAYFIEKGIYKKSEKLSSAYWKKEGDKLSGNIGYDHFIDNALLSDVYGPFLKGIRNGQDD</sequence>
<proteinExistence type="predicted"/>
<dbReference type="RefSeq" id="WP_138550762.1">
    <property type="nucleotide sequence ID" value="NZ_PNCH01000014.1"/>
</dbReference>
<dbReference type="OrthoDB" id="6308449at2"/>
<feature type="chain" id="PRO_5024432727" description="Sel1 repeat family protein" evidence="1">
    <location>
        <begin position="22"/>
        <end position="233"/>
    </location>
</feature>
<dbReference type="Proteomes" id="UP000310249">
    <property type="component" value="Unassembled WGS sequence"/>
</dbReference>